<evidence type="ECO:0000256" key="2">
    <source>
        <dbReference type="ARBA" id="ARBA00022692"/>
    </source>
</evidence>
<dbReference type="RefSeq" id="WP_264773469.1">
    <property type="nucleotide sequence ID" value="NZ_JAPDOG010000034.1"/>
</dbReference>
<keyword evidence="4" id="KW-0067">ATP-binding</keyword>
<evidence type="ECO:0000313" key="10">
    <source>
        <dbReference type="EMBL" id="MCW3784199.1"/>
    </source>
</evidence>
<evidence type="ECO:0000256" key="4">
    <source>
        <dbReference type="ARBA" id="ARBA00022840"/>
    </source>
</evidence>
<dbReference type="SMART" id="SM00382">
    <property type="entry name" value="AAA"/>
    <property type="match status" value="1"/>
</dbReference>
<dbReference type="InterPro" id="IPR039421">
    <property type="entry name" value="Type_1_exporter"/>
</dbReference>
<evidence type="ECO:0000256" key="1">
    <source>
        <dbReference type="ARBA" id="ARBA00004651"/>
    </source>
</evidence>
<keyword evidence="5 7" id="KW-1133">Transmembrane helix</keyword>
<evidence type="ECO:0000256" key="3">
    <source>
        <dbReference type="ARBA" id="ARBA00022741"/>
    </source>
</evidence>
<feature type="domain" description="ABC transmembrane type-1" evidence="9">
    <location>
        <begin position="27"/>
        <end position="304"/>
    </location>
</feature>
<dbReference type="InterPro" id="IPR017871">
    <property type="entry name" value="ABC_transporter-like_CS"/>
</dbReference>
<name>A0ABT3J925_9RHOB</name>
<accession>A0ABT3J925</accession>
<evidence type="ECO:0000259" key="9">
    <source>
        <dbReference type="PROSITE" id="PS50929"/>
    </source>
</evidence>
<dbReference type="Gene3D" id="1.20.1560.10">
    <property type="entry name" value="ABC transporter type 1, transmembrane domain"/>
    <property type="match status" value="1"/>
</dbReference>
<dbReference type="InterPro" id="IPR027417">
    <property type="entry name" value="P-loop_NTPase"/>
</dbReference>
<keyword evidence="2 7" id="KW-0812">Transmembrane</keyword>
<feature type="transmembrane region" description="Helical" evidence="7">
    <location>
        <begin position="21"/>
        <end position="41"/>
    </location>
</feature>
<feature type="transmembrane region" description="Helical" evidence="7">
    <location>
        <begin position="163"/>
        <end position="182"/>
    </location>
</feature>
<proteinExistence type="predicted"/>
<evidence type="ECO:0000259" key="8">
    <source>
        <dbReference type="PROSITE" id="PS50893"/>
    </source>
</evidence>
<dbReference type="InterPro" id="IPR010128">
    <property type="entry name" value="ATPase_T1SS_PrtD-like"/>
</dbReference>
<dbReference type="PANTHER" id="PTHR43394:SF1">
    <property type="entry name" value="ATP-BINDING CASSETTE SUB-FAMILY B MEMBER 10, MITOCHONDRIAL"/>
    <property type="match status" value="1"/>
</dbReference>
<comment type="subcellular location">
    <subcellularLocation>
        <location evidence="1">Cell membrane</location>
        <topology evidence="1">Multi-pass membrane protein</topology>
    </subcellularLocation>
</comment>
<keyword evidence="11" id="KW-1185">Reference proteome</keyword>
<keyword evidence="3" id="KW-0547">Nucleotide-binding</keyword>
<dbReference type="Pfam" id="PF00005">
    <property type="entry name" value="ABC_tran"/>
    <property type="match status" value="1"/>
</dbReference>
<keyword evidence="6 7" id="KW-0472">Membrane</keyword>
<dbReference type="PANTHER" id="PTHR43394">
    <property type="entry name" value="ATP-DEPENDENT PERMEASE MDL1, MITOCHONDRIAL"/>
    <property type="match status" value="1"/>
</dbReference>
<evidence type="ECO:0000256" key="5">
    <source>
        <dbReference type="ARBA" id="ARBA00022989"/>
    </source>
</evidence>
<feature type="transmembrane region" description="Helical" evidence="7">
    <location>
        <begin position="137"/>
        <end position="157"/>
    </location>
</feature>
<gene>
    <name evidence="10" type="ORF">OM960_21950</name>
</gene>
<organism evidence="10 11">
    <name type="scientific">Defluviimonas salinarum</name>
    <dbReference type="NCBI Taxonomy" id="2992147"/>
    <lineage>
        <taxon>Bacteria</taxon>
        <taxon>Pseudomonadati</taxon>
        <taxon>Pseudomonadota</taxon>
        <taxon>Alphaproteobacteria</taxon>
        <taxon>Rhodobacterales</taxon>
        <taxon>Paracoccaceae</taxon>
        <taxon>Albidovulum</taxon>
    </lineage>
</organism>
<dbReference type="SUPFAM" id="SSF52540">
    <property type="entry name" value="P-loop containing nucleoside triphosphate hydrolases"/>
    <property type="match status" value="1"/>
</dbReference>
<reference evidence="10 11" key="1">
    <citation type="submission" date="2022-10" db="EMBL/GenBank/DDBJ databases">
        <title>Defluviimonas sp. CAU 1641 isolated from mud.</title>
        <authorList>
            <person name="Kim W."/>
        </authorList>
    </citation>
    <scope>NUCLEOTIDE SEQUENCE [LARGE SCALE GENOMIC DNA]</scope>
    <source>
        <strain evidence="10 11">CAU 1641</strain>
    </source>
</reference>
<dbReference type="EMBL" id="JAPDOG010000034">
    <property type="protein sequence ID" value="MCW3784199.1"/>
    <property type="molecule type" value="Genomic_DNA"/>
</dbReference>
<dbReference type="Pfam" id="PF00664">
    <property type="entry name" value="ABC_membrane"/>
    <property type="match status" value="1"/>
</dbReference>
<evidence type="ECO:0000256" key="7">
    <source>
        <dbReference type="SAM" id="Phobius"/>
    </source>
</evidence>
<dbReference type="NCBIfam" id="TIGR01842">
    <property type="entry name" value="type_I_sec_PrtD"/>
    <property type="match status" value="1"/>
</dbReference>
<feature type="domain" description="ABC transporter" evidence="8">
    <location>
        <begin position="335"/>
        <end position="571"/>
    </location>
</feature>
<sequence>MKPATPAPSAPHELRAARNRGLPLVSLSFLFSVFANVLMLTGPLFMLQVYDRVLGSRSEETLVALFLLVGFLYALMALLDFARGRLMARFGARLQAALDARVFEATLRQALHPVARSQPASAPRDLEAVQALTASPVLLALMDLPWTPLFLAAIFVLHPMLGWLAVAGGALLIAVTLANQALTARKVTGAQASAARAQKFAESARQAGEIVRAQGMAPAMTARWTRQRDAALDESIAASDWTGSFSALTKALRLFLQSAMLAVGAFYVLKGEVTGGAMIAGTILLGRALAPIEQAIGQWPLVQRARAAWLSLGRFLAEIPPEPGRMPLPAPEAVLAVQGLTVVPPGARAPTLRNVSFRLEPGQALGVIGKSGSGKSTLARALLGIWPPAAGEIRLGGAALDQYDPADLGTHVGYLPQEVTLFAGTVAENIARMAVDADPAMVIAAAQKARAHDLALTLPKGYDTVIEGGDCQLSGGQRQRIALARAFYDDPALIILDEPNSALDAEGTEALNLAVRDGKARGKAVIIMTHRPMAISECDALMVIENGMVAKLGPRDEVLRSMVQNAEAINRNIGKVGA</sequence>
<dbReference type="InterPro" id="IPR011527">
    <property type="entry name" value="ABC1_TM_dom"/>
</dbReference>
<dbReference type="PROSITE" id="PS50929">
    <property type="entry name" value="ABC_TM1F"/>
    <property type="match status" value="1"/>
</dbReference>
<dbReference type="PROSITE" id="PS00211">
    <property type="entry name" value="ABC_TRANSPORTER_1"/>
    <property type="match status" value="1"/>
</dbReference>
<evidence type="ECO:0000313" key="11">
    <source>
        <dbReference type="Proteomes" id="UP001207582"/>
    </source>
</evidence>
<dbReference type="InterPro" id="IPR036640">
    <property type="entry name" value="ABC1_TM_sf"/>
</dbReference>
<dbReference type="InterPro" id="IPR003593">
    <property type="entry name" value="AAA+_ATPase"/>
</dbReference>
<dbReference type="SUPFAM" id="SSF90123">
    <property type="entry name" value="ABC transporter transmembrane region"/>
    <property type="match status" value="1"/>
</dbReference>
<comment type="caution">
    <text evidence="10">The sequence shown here is derived from an EMBL/GenBank/DDBJ whole genome shotgun (WGS) entry which is preliminary data.</text>
</comment>
<feature type="transmembrane region" description="Helical" evidence="7">
    <location>
        <begin position="61"/>
        <end position="79"/>
    </location>
</feature>
<dbReference type="InterPro" id="IPR003439">
    <property type="entry name" value="ABC_transporter-like_ATP-bd"/>
</dbReference>
<evidence type="ECO:0000256" key="6">
    <source>
        <dbReference type="ARBA" id="ARBA00023136"/>
    </source>
</evidence>
<protein>
    <submittedName>
        <fullName evidence="10">Type I secretion system permease/ATPase</fullName>
    </submittedName>
</protein>
<dbReference type="Proteomes" id="UP001207582">
    <property type="component" value="Unassembled WGS sequence"/>
</dbReference>
<dbReference type="Gene3D" id="3.40.50.300">
    <property type="entry name" value="P-loop containing nucleotide triphosphate hydrolases"/>
    <property type="match status" value="1"/>
</dbReference>
<dbReference type="PROSITE" id="PS50893">
    <property type="entry name" value="ABC_TRANSPORTER_2"/>
    <property type="match status" value="1"/>
</dbReference>